<keyword evidence="4" id="KW-1185">Reference proteome</keyword>
<dbReference type="InterPro" id="IPR011990">
    <property type="entry name" value="TPR-like_helical_dom_sf"/>
</dbReference>
<reference evidence="3 4" key="1">
    <citation type="submission" date="2023-12" db="EMBL/GenBank/DDBJ databases">
        <title>Gut-associated functions are favored during microbiome assembly across C. elegans life.</title>
        <authorList>
            <person name="Zimmermann J."/>
        </authorList>
    </citation>
    <scope>NUCLEOTIDE SEQUENCE [LARGE SCALE GENOMIC DNA]</scope>
    <source>
        <strain evidence="3 4">MYb71</strain>
    </source>
</reference>
<comment type="caution">
    <text evidence="3">The sequence shown here is derived from an EMBL/GenBank/DDBJ whole genome shotgun (WGS) entry which is preliminary data.</text>
</comment>
<feature type="repeat" description="TPR" evidence="1">
    <location>
        <begin position="390"/>
        <end position="423"/>
    </location>
</feature>
<name>A0ABU8P9R1_9HYPH</name>
<keyword evidence="2" id="KW-0472">Membrane</keyword>
<evidence type="ECO:0008006" key="5">
    <source>
        <dbReference type="Google" id="ProtNLM"/>
    </source>
</evidence>
<sequence length="545" mass="60412">MADKRSLTVIGDVTTAEAKSALTELLSDQRFHATDRAKAILSYLGDQYFSNGRDSVKAYAIAVDVLGRPESFDPTADPIARIEMSRLRSALVQYFEAFGQEKTIDIILPKGKYALCFVYRSNLPPERSKSPDLIATSSGSAIHWPSHIRKWWLPALIICVALVTAMLTTWSFIESTDNTAKPITTIEFGTDDDALLIEAANVRDALFAALGNFHTLSLRTNSDISIAQATGTRTFAIRIRYRADDRIRALWWEVKDGRRKEILGSGVVRIDGTGMTRAEIAETLASSLAPTLAASNGVPNAQLVKDEMDRSVLGNTCVLTAELYLASFRPVAVVQQCLEETVIHYPENSDALAALSRVLSRSAQARSSVELLARSRSLAERAVMLSPQSDRAHFALMDAYFRSGETTLAAETGKRALAYNPNNPQLRDSLALALYANSQWDDALNLIGHKQEKDITYENRRLLMLEAFRQQDWKNALKHAERLPSEVGLRDIYGLAARAGSQSERLVLPKETQAQLTAQMEWEHVPQSVREIILSNFNDGKPLGR</sequence>
<dbReference type="RefSeq" id="WP_105541347.1">
    <property type="nucleotide sequence ID" value="NZ_JBBGZH010000001.1"/>
</dbReference>
<dbReference type="EMBL" id="JBBGZH010000001">
    <property type="protein sequence ID" value="MEJ5018782.1"/>
    <property type="molecule type" value="Genomic_DNA"/>
</dbReference>
<accession>A0ABU8P9R1</accession>
<dbReference type="Proteomes" id="UP001375812">
    <property type="component" value="Unassembled WGS sequence"/>
</dbReference>
<feature type="transmembrane region" description="Helical" evidence="2">
    <location>
        <begin position="151"/>
        <end position="173"/>
    </location>
</feature>
<keyword evidence="2" id="KW-0812">Transmembrane</keyword>
<evidence type="ECO:0000256" key="2">
    <source>
        <dbReference type="SAM" id="Phobius"/>
    </source>
</evidence>
<proteinExistence type="predicted"/>
<dbReference type="SUPFAM" id="SSF48452">
    <property type="entry name" value="TPR-like"/>
    <property type="match status" value="1"/>
</dbReference>
<keyword evidence="2" id="KW-1133">Transmembrane helix</keyword>
<keyword evidence="1" id="KW-0802">TPR repeat</keyword>
<dbReference type="InterPro" id="IPR019734">
    <property type="entry name" value="TPR_rpt"/>
</dbReference>
<gene>
    <name evidence="3" type="ORF">WH297_03365</name>
</gene>
<organism evidence="3 4">
    <name type="scientific">Ochrobactrum vermis</name>
    <dbReference type="NCBI Taxonomy" id="1827297"/>
    <lineage>
        <taxon>Bacteria</taxon>
        <taxon>Pseudomonadati</taxon>
        <taxon>Pseudomonadota</taxon>
        <taxon>Alphaproteobacteria</taxon>
        <taxon>Hyphomicrobiales</taxon>
        <taxon>Brucellaceae</taxon>
        <taxon>Brucella/Ochrobactrum group</taxon>
        <taxon>Ochrobactrum</taxon>
    </lineage>
</organism>
<dbReference type="PROSITE" id="PS50005">
    <property type="entry name" value="TPR"/>
    <property type="match status" value="1"/>
</dbReference>
<evidence type="ECO:0000313" key="3">
    <source>
        <dbReference type="EMBL" id="MEJ5018782.1"/>
    </source>
</evidence>
<evidence type="ECO:0000256" key="1">
    <source>
        <dbReference type="PROSITE-ProRule" id="PRU00339"/>
    </source>
</evidence>
<protein>
    <recommendedName>
        <fullName evidence="5">Tetratricopeptide repeat protein</fullName>
    </recommendedName>
</protein>
<evidence type="ECO:0000313" key="4">
    <source>
        <dbReference type="Proteomes" id="UP001375812"/>
    </source>
</evidence>
<dbReference type="Gene3D" id="1.25.40.10">
    <property type="entry name" value="Tetratricopeptide repeat domain"/>
    <property type="match status" value="1"/>
</dbReference>